<dbReference type="EMBL" id="CAAALY010089495">
    <property type="protein sequence ID" value="VEL27734.1"/>
    <property type="molecule type" value="Genomic_DNA"/>
</dbReference>
<dbReference type="Pfam" id="PF00755">
    <property type="entry name" value="Carn_acyltransf"/>
    <property type="match status" value="1"/>
</dbReference>
<feature type="region of interest" description="Disordered" evidence="1">
    <location>
        <begin position="34"/>
        <end position="68"/>
    </location>
</feature>
<gene>
    <name evidence="3" type="ORF">PXEA_LOCUS21174</name>
</gene>
<evidence type="ECO:0000256" key="1">
    <source>
        <dbReference type="SAM" id="MobiDB-lite"/>
    </source>
</evidence>
<dbReference type="InterPro" id="IPR039551">
    <property type="entry name" value="Cho/carn_acyl_trans"/>
</dbReference>
<protein>
    <recommendedName>
        <fullName evidence="2">Choline/carnitine acyltransferase domain-containing protein</fullName>
    </recommendedName>
</protein>
<evidence type="ECO:0000313" key="4">
    <source>
        <dbReference type="Proteomes" id="UP000784294"/>
    </source>
</evidence>
<proteinExistence type="predicted"/>
<dbReference type="AlphaFoldDB" id="A0A3S5C0P7"/>
<keyword evidence="4" id="KW-1185">Reference proteome</keyword>
<dbReference type="SUPFAM" id="SSF52777">
    <property type="entry name" value="CoA-dependent acyltransferases"/>
    <property type="match status" value="1"/>
</dbReference>
<dbReference type="Proteomes" id="UP000784294">
    <property type="component" value="Unassembled WGS sequence"/>
</dbReference>
<reference evidence="3" key="1">
    <citation type="submission" date="2018-11" db="EMBL/GenBank/DDBJ databases">
        <authorList>
            <consortium name="Pathogen Informatics"/>
        </authorList>
    </citation>
    <scope>NUCLEOTIDE SEQUENCE</scope>
</reference>
<evidence type="ECO:0000313" key="3">
    <source>
        <dbReference type="EMBL" id="VEL27734.1"/>
    </source>
</evidence>
<evidence type="ECO:0000259" key="2">
    <source>
        <dbReference type="Pfam" id="PF00755"/>
    </source>
</evidence>
<accession>A0A3S5C0P7</accession>
<dbReference type="Gene3D" id="3.30.559.10">
    <property type="entry name" value="Chloramphenicol acetyltransferase-like domain"/>
    <property type="match status" value="1"/>
</dbReference>
<feature type="compositionally biased region" description="Polar residues" evidence="1">
    <location>
        <begin position="34"/>
        <end position="52"/>
    </location>
</feature>
<name>A0A3S5C0P7_9PLAT</name>
<comment type="caution">
    <text evidence="3">The sequence shown here is derived from an EMBL/GenBank/DDBJ whole genome shotgun (WGS) entry which is preliminary data.</text>
</comment>
<dbReference type="InterPro" id="IPR023213">
    <property type="entry name" value="CAT-like_dom_sf"/>
</dbReference>
<sequence>MSKCAVSSTSPHSSYNPVSLAFIRLDDTLAFDPQTDTSQSGLVDGDTASTDEYSGDEQTPFREPVTDHDVRVPGSTSSFCSEIRPASARCRRDGSGLPRSAAGAEDVARAKGIAECVGLFRVAAAEHQKLCYDAMSGAGCDRHLFALYITSRGIFGKVSRMGFPFPPLKGSLQCCSKQHKILLPD</sequence>
<feature type="domain" description="Choline/carnitine acyltransferase" evidence="2">
    <location>
        <begin position="112"/>
        <end position="151"/>
    </location>
</feature>
<organism evidence="3 4">
    <name type="scientific">Protopolystoma xenopodis</name>
    <dbReference type="NCBI Taxonomy" id="117903"/>
    <lineage>
        <taxon>Eukaryota</taxon>
        <taxon>Metazoa</taxon>
        <taxon>Spiralia</taxon>
        <taxon>Lophotrochozoa</taxon>
        <taxon>Platyhelminthes</taxon>
        <taxon>Monogenea</taxon>
        <taxon>Polyopisthocotylea</taxon>
        <taxon>Polystomatidea</taxon>
        <taxon>Polystomatidae</taxon>
        <taxon>Protopolystoma</taxon>
    </lineage>
</organism>